<dbReference type="SUPFAM" id="SSF49503">
    <property type="entry name" value="Cupredoxins"/>
    <property type="match status" value="1"/>
</dbReference>
<accession>A0A0U4CTH0</accession>
<reference evidence="3 4" key="1">
    <citation type="submission" date="2015-12" db="EMBL/GenBank/DDBJ databases">
        <authorList>
            <person name="Shamseldin A."/>
            <person name="Moawad H."/>
            <person name="Abd El-Rahim W.M."/>
            <person name="Sadowsky M.J."/>
        </authorList>
    </citation>
    <scope>NUCLEOTIDE SEQUENCE [LARGE SCALE GENOMIC DNA]</scope>
    <source>
        <strain evidence="3 4">DG5B</strain>
    </source>
</reference>
<sequence length="125" mass="13782">MDTAAIIVTVVGLILAGFVLWYFFFSPHQTASAVSSSSGVQEVDITVKGGYSPNVIEVERGKPVQLNFYRDEENSCSEELLMPDFSIRRDLPAFQTTLVELLPQQAGRFEFTCGMGMLRGAIVVK</sequence>
<evidence type="ECO:0000259" key="2">
    <source>
        <dbReference type="Pfam" id="PF13473"/>
    </source>
</evidence>
<dbReference type="Gene3D" id="2.60.40.420">
    <property type="entry name" value="Cupredoxins - blue copper proteins"/>
    <property type="match status" value="1"/>
</dbReference>
<keyword evidence="1" id="KW-0812">Transmembrane</keyword>
<keyword evidence="1" id="KW-1133">Transmembrane helix</keyword>
<dbReference type="STRING" id="1411621.AUC43_17510"/>
<dbReference type="Pfam" id="PF13473">
    <property type="entry name" value="Cupredoxin_1"/>
    <property type="match status" value="1"/>
</dbReference>
<evidence type="ECO:0000313" key="4">
    <source>
        <dbReference type="Proteomes" id="UP000059542"/>
    </source>
</evidence>
<evidence type="ECO:0000256" key="1">
    <source>
        <dbReference type="SAM" id="Phobius"/>
    </source>
</evidence>
<feature type="domain" description="EfeO-type cupredoxin-like" evidence="2">
    <location>
        <begin position="19"/>
        <end position="124"/>
    </location>
</feature>
<proteinExistence type="predicted"/>
<dbReference type="AlphaFoldDB" id="A0A0U4CTH0"/>
<dbReference type="OrthoDB" id="9800141at2"/>
<feature type="transmembrane region" description="Helical" evidence="1">
    <location>
        <begin position="6"/>
        <end position="25"/>
    </location>
</feature>
<name>A0A0U4CTH0_9BACT</name>
<dbReference type="InterPro" id="IPR028096">
    <property type="entry name" value="EfeO_Cupredoxin"/>
</dbReference>
<dbReference type="Proteomes" id="UP000059542">
    <property type="component" value="Chromosome"/>
</dbReference>
<dbReference type="EMBL" id="CP013909">
    <property type="protein sequence ID" value="ALW86718.1"/>
    <property type="molecule type" value="Genomic_DNA"/>
</dbReference>
<gene>
    <name evidence="3" type="ORF">AUC43_17510</name>
</gene>
<evidence type="ECO:0000313" key="3">
    <source>
        <dbReference type="EMBL" id="ALW86718.1"/>
    </source>
</evidence>
<dbReference type="KEGG" id="hyg:AUC43_17510"/>
<keyword evidence="4" id="KW-1185">Reference proteome</keyword>
<organism evidence="3 4">
    <name type="scientific">Hymenobacter sedentarius</name>
    <dbReference type="NCBI Taxonomy" id="1411621"/>
    <lineage>
        <taxon>Bacteria</taxon>
        <taxon>Pseudomonadati</taxon>
        <taxon>Bacteroidota</taxon>
        <taxon>Cytophagia</taxon>
        <taxon>Cytophagales</taxon>
        <taxon>Hymenobacteraceae</taxon>
        <taxon>Hymenobacter</taxon>
    </lineage>
</organism>
<protein>
    <submittedName>
        <fullName evidence="3">Copper-transporting ATPase</fullName>
    </submittedName>
</protein>
<dbReference type="InterPro" id="IPR008972">
    <property type="entry name" value="Cupredoxin"/>
</dbReference>
<dbReference type="RefSeq" id="WP_068196667.1">
    <property type="nucleotide sequence ID" value="NZ_CP013909.1"/>
</dbReference>
<keyword evidence="1" id="KW-0472">Membrane</keyword>